<organism evidence="2 3">
    <name type="scientific">Mucilaginibacter gracilis</name>
    <dbReference type="NCBI Taxonomy" id="423350"/>
    <lineage>
        <taxon>Bacteria</taxon>
        <taxon>Pseudomonadati</taxon>
        <taxon>Bacteroidota</taxon>
        <taxon>Sphingobacteriia</taxon>
        <taxon>Sphingobacteriales</taxon>
        <taxon>Sphingobacteriaceae</taxon>
        <taxon>Mucilaginibacter</taxon>
    </lineage>
</organism>
<feature type="transmembrane region" description="Helical" evidence="1">
    <location>
        <begin position="6"/>
        <end position="30"/>
    </location>
</feature>
<evidence type="ECO:0000256" key="1">
    <source>
        <dbReference type="SAM" id="Phobius"/>
    </source>
</evidence>
<protein>
    <submittedName>
        <fullName evidence="2">Uncharacterized protein</fullName>
    </submittedName>
</protein>
<keyword evidence="1" id="KW-0812">Transmembrane</keyword>
<dbReference type="AlphaFoldDB" id="A0A495J4M6"/>
<reference evidence="2 3" key="1">
    <citation type="submission" date="2018-10" db="EMBL/GenBank/DDBJ databases">
        <title>Genomic Encyclopedia of Archaeal and Bacterial Type Strains, Phase II (KMG-II): from individual species to whole genera.</title>
        <authorList>
            <person name="Goeker M."/>
        </authorList>
    </citation>
    <scope>NUCLEOTIDE SEQUENCE [LARGE SCALE GENOMIC DNA]</scope>
    <source>
        <strain evidence="2 3">DSM 18602</strain>
    </source>
</reference>
<name>A0A495J4M6_9SPHI</name>
<evidence type="ECO:0000313" key="2">
    <source>
        <dbReference type="EMBL" id="RKR83338.1"/>
    </source>
</evidence>
<dbReference type="Proteomes" id="UP000268007">
    <property type="component" value="Unassembled WGS sequence"/>
</dbReference>
<accession>A0A495J4M6</accession>
<gene>
    <name evidence="2" type="ORF">BDD43_3543</name>
</gene>
<comment type="caution">
    <text evidence="2">The sequence shown here is derived from an EMBL/GenBank/DDBJ whole genome shotgun (WGS) entry which is preliminary data.</text>
</comment>
<keyword evidence="1" id="KW-1133">Transmembrane helix</keyword>
<dbReference type="EMBL" id="RBKU01000001">
    <property type="protein sequence ID" value="RKR83338.1"/>
    <property type="molecule type" value="Genomic_DNA"/>
</dbReference>
<sequence>MLHAISWPQFLVAAGVFGGLWCLAIAALYYREEFQGLFKGRGKSEEDAWREELEEEQDGGLMGKGLEPEGMETVSMQDLHFASQPGSEELGLVPDVLEELKYIFYQLEQTDGTKADFLELFGEVTEKYPELKDSAKLPAIHAHIRENVSFEITNEELEGLWNA</sequence>
<keyword evidence="3" id="KW-1185">Reference proteome</keyword>
<keyword evidence="1" id="KW-0472">Membrane</keyword>
<proteinExistence type="predicted"/>
<evidence type="ECO:0000313" key="3">
    <source>
        <dbReference type="Proteomes" id="UP000268007"/>
    </source>
</evidence>